<organism evidence="1 2">
    <name type="scientific">Acidisarcina polymorpha</name>
    <dbReference type="NCBI Taxonomy" id="2211140"/>
    <lineage>
        <taxon>Bacteria</taxon>
        <taxon>Pseudomonadati</taxon>
        <taxon>Acidobacteriota</taxon>
        <taxon>Terriglobia</taxon>
        <taxon>Terriglobales</taxon>
        <taxon>Acidobacteriaceae</taxon>
        <taxon>Acidisarcina</taxon>
    </lineage>
</organism>
<protein>
    <submittedName>
        <fullName evidence="1">Uncharacterized protein</fullName>
    </submittedName>
</protein>
<name>A0A2Z5G617_9BACT</name>
<accession>A0A2Z5G617</accession>
<keyword evidence="2" id="KW-1185">Reference proteome</keyword>
<proteinExistence type="predicted"/>
<dbReference type="OrthoDB" id="122011at2"/>
<evidence type="ECO:0000313" key="2">
    <source>
        <dbReference type="Proteomes" id="UP000253606"/>
    </source>
</evidence>
<dbReference type="Proteomes" id="UP000253606">
    <property type="component" value="Chromosome"/>
</dbReference>
<reference evidence="1 2" key="1">
    <citation type="journal article" date="2018" name="Front. Microbiol.">
        <title>Hydrolytic Capabilities as a Key to Environmental Success: Chitinolytic and Cellulolytic Acidobacteria From Acidic Sub-arctic Soils and Boreal Peatlands.</title>
        <authorList>
            <person name="Belova S.E."/>
            <person name="Ravin N.V."/>
            <person name="Pankratov T.A."/>
            <person name="Rakitin A.L."/>
            <person name="Ivanova A.A."/>
            <person name="Beletsky A.V."/>
            <person name="Mardanov A.V."/>
            <person name="Sinninghe Damste J.S."/>
            <person name="Dedysh S.N."/>
        </authorList>
    </citation>
    <scope>NUCLEOTIDE SEQUENCE [LARGE SCALE GENOMIC DNA]</scope>
    <source>
        <strain evidence="1 2">SBC82</strain>
    </source>
</reference>
<dbReference type="AlphaFoldDB" id="A0A2Z5G617"/>
<dbReference type="RefSeq" id="WP_114209294.1">
    <property type="nucleotide sequence ID" value="NZ_CP030840.1"/>
</dbReference>
<dbReference type="EMBL" id="CP030840">
    <property type="protein sequence ID" value="AXC14538.1"/>
    <property type="molecule type" value="Genomic_DNA"/>
</dbReference>
<dbReference type="KEGG" id="abas:ACPOL_5288"/>
<gene>
    <name evidence="1" type="ORF">ACPOL_5288</name>
</gene>
<sequence>MDMRTSHLQKQPLILVAFVTLFIFQSHAYASRDDSQQLTQLLSDANAEALALAADANETQALILNDENWVTHALMLAKVKGHVDNMAIIAEKLSKAEKSGSELQEQAVERVLPLVKELSANTTAAINYLNQNKARPLSETYAQYLQKNAESANQLSSMISALFEYEKSMTDIEKLKRKLTASEN</sequence>
<evidence type="ECO:0000313" key="1">
    <source>
        <dbReference type="EMBL" id="AXC14538.1"/>
    </source>
</evidence>